<sequence length="92" mass="10329">MSKKRFHCQAAIHVGNKCISITDEGHAFLLSIEDANGKFNYLKETIATGKYPIAMDLVNSCPKMMVGATVKYQLQQHDAEKLFHSLDKALHH</sequence>
<protein>
    <submittedName>
        <fullName evidence="1">Uncharacterized protein</fullName>
    </submittedName>
</protein>
<name>A0A1J5RKP6_9ZZZZ</name>
<comment type="caution">
    <text evidence="1">The sequence shown here is derived from an EMBL/GenBank/DDBJ whole genome shotgun (WGS) entry which is preliminary data.</text>
</comment>
<reference evidence="1" key="1">
    <citation type="submission" date="2016-10" db="EMBL/GenBank/DDBJ databases">
        <title>Sequence of Gallionella enrichment culture.</title>
        <authorList>
            <person name="Poehlein A."/>
            <person name="Muehling M."/>
            <person name="Daniel R."/>
        </authorList>
    </citation>
    <scope>NUCLEOTIDE SEQUENCE</scope>
</reference>
<gene>
    <name evidence="1" type="ORF">GALL_217200</name>
</gene>
<dbReference type="AlphaFoldDB" id="A0A1J5RKP6"/>
<accession>A0A1J5RKP6</accession>
<proteinExistence type="predicted"/>
<organism evidence="1">
    <name type="scientific">mine drainage metagenome</name>
    <dbReference type="NCBI Taxonomy" id="410659"/>
    <lineage>
        <taxon>unclassified sequences</taxon>
        <taxon>metagenomes</taxon>
        <taxon>ecological metagenomes</taxon>
    </lineage>
</organism>
<dbReference type="EMBL" id="MLJW01000151">
    <property type="protein sequence ID" value="OIQ96321.1"/>
    <property type="molecule type" value="Genomic_DNA"/>
</dbReference>
<evidence type="ECO:0000313" key="1">
    <source>
        <dbReference type="EMBL" id="OIQ96321.1"/>
    </source>
</evidence>